<keyword evidence="4 12" id="KW-0812">Transmembrane</keyword>
<evidence type="ECO:0000256" key="10">
    <source>
        <dbReference type="ARBA" id="ARBA00023180"/>
    </source>
</evidence>
<evidence type="ECO:0000259" key="13">
    <source>
        <dbReference type="PROSITE" id="PS50893"/>
    </source>
</evidence>
<dbReference type="SMART" id="SM00382">
    <property type="entry name" value="AAA"/>
    <property type="match status" value="2"/>
</dbReference>
<dbReference type="InterPro" id="IPR036640">
    <property type="entry name" value="ABC1_TM_sf"/>
</dbReference>
<dbReference type="GO" id="GO:0005524">
    <property type="term" value="F:ATP binding"/>
    <property type="evidence" value="ECO:0007669"/>
    <property type="project" value="UniProtKB-KW"/>
</dbReference>
<keyword evidence="6" id="KW-0547">Nucleotide-binding</keyword>
<dbReference type="GO" id="GO:0140359">
    <property type="term" value="F:ABC-type transporter activity"/>
    <property type="evidence" value="ECO:0007669"/>
    <property type="project" value="InterPro"/>
</dbReference>
<evidence type="ECO:0000256" key="8">
    <source>
        <dbReference type="ARBA" id="ARBA00022989"/>
    </source>
</evidence>
<evidence type="ECO:0000256" key="2">
    <source>
        <dbReference type="ARBA" id="ARBA00009726"/>
    </source>
</evidence>
<gene>
    <name evidence="15" type="ORF">FRX48_05897</name>
</gene>
<feature type="compositionally biased region" description="Basic and acidic residues" evidence="11">
    <location>
        <begin position="366"/>
        <end position="378"/>
    </location>
</feature>
<dbReference type="FunFam" id="3.40.50.300:FF:000825">
    <property type="entry name" value="ABC bile acid transporter"/>
    <property type="match status" value="1"/>
</dbReference>
<dbReference type="CDD" id="cd18604">
    <property type="entry name" value="ABC_6TM_VMR1_D2_like"/>
    <property type="match status" value="1"/>
</dbReference>
<feature type="domain" description="ABC transmembrane type-1" evidence="14">
    <location>
        <begin position="277"/>
        <end position="606"/>
    </location>
</feature>
<keyword evidence="9 12" id="KW-0472">Membrane</keyword>
<dbReference type="SUPFAM" id="SSF90123">
    <property type="entry name" value="ABC transporter transmembrane region"/>
    <property type="match status" value="2"/>
</dbReference>
<dbReference type="GO" id="GO:0005737">
    <property type="term" value="C:cytoplasm"/>
    <property type="evidence" value="ECO:0007669"/>
    <property type="project" value="UniProtKB-ARBA"/>
</dbReference>
<feature type="region of interest" description="Disordered" evidence="11">
    <location>
        <begin position="1428"/>
        <end position="1449"/>
    </location>
</feature>
<comment type="similarity">
    <text evidence="2">Belongs to the ABC transporter superfamily. ABCC family. Conjugate transporter (TC 3.A.1.208) subfamily.</text>
</comment>
<feature type="transmembrane region" description="Helical" evidence="12">
    <location>
        <begin position="1024"/>
        <end position="1048"/>
    </location>
</feature>
<feature type="compositionally biased region" description="Basic and acidic residues" evidence="11">
    <location>
        <begin position="907"/>
        <end position="936"/>
    </location>
</feature>
<dbReference type="InterPro" id="IPR050173">
    <property type="entry name" value="ABC_transporter_C-like"/>
</dbReference>
<feature type="domain" description="ABC transmembrane type-1" evidence="14">
    <location>
        <begin position="1018"/>
        <end position="1267"/>
    </location>
</feature>
<feature type="region of interest" description="Disordered" evidence="11">
    <location>
        <begin position="366"/>
        <end position="413"/>
    </location>
</feature>
<dbReference type="InterPro" id="IPR003593">
    <property type="entry name" value="AAA+_ATPase"/>
</dbReference>
<feature type="transmembrane region" description="Helical" evidence="12">
    <location>
        <begin position="133"/>
        <end position="154"/>
    </location>
</feature>
<dbReference type="OrthoDB" id="6500128at2759"/>
<keyword evidence="5" id="KW-0677">Repeat</keyword>
<keyword evidence="8 12" id="KW-1133">Transmembrane helix</keyword>
<feature type="transmembrane region" description="Helical" evidence="12">
    <location>
        <begin position="263"/>
        <end position="287"/>
    </location>
</feature>
<evidence type="ECO:0000256" key="12">
    <source>
        <dbReference type="SAM" id="Phobius"/>
    </source>
</evidence>
<feature type="transmembrane region" description="Helical" evidence="12">
    <location>
        <begin position="70"/>
        <end position="90"/>
    </location>
</feature>
<reference evidence="15 16" key="1">
    <citation type="submission" date="2019-09" db="EMBL/GenBank/DDBJ databases">
        <title>The hologenome of the rock-dwelling lichen Lasallia pustulata.</title>
        <authorList>
            <person name="Greshake Tzovaras B."/>
            <person name="Segers F."/>
            <person name="Bicker A."/>
            <person name="Dal Grande F."/>
            <person name="Otte J."/>
            <person name="Hankeln T."/>
            <person name="Schmitt I."/>
            <person name="Ebersberger I."/>
        </authorList>
    </citation>
    <scope>NUCLEOTIDE SEQUENCE [LARGE SCALE GENOMIC DNA]</scope>
    <source>
        <strain evidence="15">A1-1</strain>
    </source>
</reference>
<comment type="subcellular location">
    <subcellularLocation>
        <location evidence="1">Membrane</location>
        <topology evidence="1">Multi-pass membrane protein</topology>
    </subcellularLocation>
</comment>
<dbReference type="Pfam" id="PF00664">
    <property type="entry name" value="ABC_membrane"/>
    <property type="match status" value="2"/>
</dbReference>
<keyword evidence="10" id="KW-0325">Glycoprotein</keyword>
<dbReference type="PANTHER" id="PTHR24223">
    <property type="entry name" value="ATP-BINDING CASSETTE SUB-FAMILY C"/>
    <property type="match status" value="1"/>
</dbReference>
<evidence type="ECO:0000256" key="4">
    <source>
        <dbReference type="ARBA" id="ARBA00022692"/>
    </source>
</evidence>
<dbReference type="GO" id="GO:0016887">
    <property type="term" value="F:ATP hydrolysis activity"/>
    <property type="evidence" value="ECO:0007669"/>
    <property type="project" value="InterPro"/>
</dbReference>
<dbReference type="InterPro" id="IPR017871">
    <property type="entry name" value="ABC_transporter-like_CS"/>
</dbReference>
<feature type="transmembrane region" description="Helical" evidence="12">
    <location>
        <begin position="450"/>
        <end position="477"/>
    </location>
</feature>
<dbReference type="PROSITE" id="PS50893">
    <property type="entry name" value="ABC_TRANSPORTER_2"/>
    <property type="match status" value="2"/>
</dbReference>
<dbReference type="EMBL" id="VXIT01000009">
    <property type="protein sequence ID" value="KAA6410475.1"/>
    <property type="molecule type" value="Genomic_DNA"/>
</dbReference>
<feature type="compositionally biased region" description="Polar residues" evidence="11">
    <location>
        <begin position="1438"/>
        <end position="1449"/>
    </location>
</feature>
<evidence type="ECO:0000256" key="1">
    <source>
        <dbReference type="ARBA" id="ARBA00004141"/>
    </source>
</evidence>
<feature type="domain" description="ABC transporter" evidence="13">
    <location>
        <begin position="1301"/>
        <end position="1568"/>
    </location>
</feature>
<dbReference type="PROSITE" id="PS50929">
    <property type="entry name" value="ABC_TM1F"/>
    <property type="match status" value="2"/>
</dbReference>
<comment type="caution">
    <text evidence="15">The sequence shown here is derived from an EMBL/GenBank/DDBJ whole genome shotgun (WGS) entry which is preliminary data.</text>
</comment>
<feature type="transmembrane region" description="Helical" evidence="12">
    <location>
        <begin position="307"/>
        <end position="326"/>
    </location>
</feature>
<keyword evidence="3" id="KW-0813">Transport</keyword>
<dbReference type="InterPro" id="IPR011527">
    <property type="entry name" value="ABC1_TM_dom"/>
</dbReference>
<evidence type="ECO:0000256" key="3">
    <source>
        <dbReference type="ARBA" id="ARBA00022448"/>
    </source>
</evidence>
<evidence type="ECO:0000313" key="16">
    <source>
        <dbReference type="Proteomes" id="UP000324767"/>
    </source>
</evidence>
<feature type="transmembrane region" description="Helical" evidence="12">
    <location>
        <begin position="102"/>
        <end position="121"/>
    </location>
</feature>
<feature type="region of interest" description="Disordered" evidence="11">
    <location>
        <begin position="876"/>
        <end position="936"/>
    </location>
</feature>
<feature type="transmembrane region" description="Helical" evidence="12">
    <location>
        <begin position="1213"/>
        <end position="1232"/>
    </location>
</feature>
<keyword evidence="7" id="KW-0067">ATP-binding</keyword>
<feature type="transmembrane region" description="Helical" evidence="12">
    <location>
        <begin position="166"/>
        <end position="185"/>
    </location>
</feature>
<dbReference type="CDD" id="cd18596">
    <property type="entry name" value="ABC_6TM_VMR1_D1_like"/>
    <property type="match status" value="1"/>
</dbReference>
<dbReference type="CDD" id="cd03244">
    <property type="entry name" value="ABCC_MRP_domain2"/>
    <property type="match status" value="1"/>
</dbReference>
<feature type="compositionally biased region" description="Basic and acidic residues" evidence="11">
    <location>
        <begin position="393"/>
        <end position="407"/>
    </location>
</feature>
<evidence type="ECO:0000259" key="14">
    <source>
        <dbReference type="PROSITE" id="PS50929"/>
    </source>
</evidence>
<feature type="domain" description="ABC transporter" evidence="13">
    <location>
        <begin position="633"/>
        <end position="881"/>
    </location>
</feature>
<feature type="transmembrane region" description="Helical" evidence="12">
    <location>
        <begin position="959"/>
        <end position="982"/>
    </location>
</feature>
<evidence type="ECO:0000256" key="5">
    <source>
        <dbReference type="ARBA" id="ARBA00022737"/>
    </source>
</evidence>
<dbReference type="CDD" id="cd03250">
    <property type="entry name" value="ABCC_MRP_domain1"/>
    <property type="match status" value="1"/>
</dbReference>
<dbReference type="FunFam" id="1.20.1560.10:FF:000013">
    <property type="entry name" value="ABC transporter C family member 2"/>
    <property type="match status" value="1"/>
</dbReference>
<feature type="transmembrane region" description="Helical" evidence="12">
    <location>
        <begin position="575"/>
        <end position="597"/>
    </location>
</feature>
<dbReference type="GO" id="GO:0016020">
    <property type="term" value="C:membrane"/>
    <property type="evidence" value="ECO:0007669"/>
    <property type="project" value="UniProtKB-SubCell"/>
</dbReference>
<dbReference type="SUPFAM" id="SSF52540">
    <property type="entry name" value="P-loop containing nucleoside triphosphate hydrolases"/>
    <property type="match status" value="2"/>
</dbReference>
<feature type="transmembrane region" description="Helical" evidence="12">
    <location>
        <begin position="333"/>
        <end position="356"/>
    </location>
</feature>
<protein>
    <submittedName>
        <fullName evidence="15">ATP-dependent bile acid permease</fullName>
    </submittedName>
</protein>
<evidence type="ECO:0000256" key="9">
    <source>
        <dbReference type="ARBA" id="ARBA00023136"/>
    </source>
</evidence>
<evidence type="ECO:0000313" key="15">
    <source>
        <dbReference type="EMBL" id="KAA6410475.1"/>
    </source>
</evidence>
<dbReference type="Pfam" id="PF00005">
    <property type="entry name" value="ABC_tran"/>
    <property type="match status" value="2"/>
</dbReference>
<dbReference type="InterPro" id="IPR027417">
    <property type="entry name" value="P-loop_NTPase"/>
</dbReference>
<dbReference type="PROSITE" id="PS00211">
    <property type="entry name" value="ABC_TRANSPORTER_1"/>
    <property type="match status" value="1"/>
</dbReference>
<proteinExistence type="inferred from homology"/>
<evidence type="ECO:0000256" key="7">
    <source>
        <dbReference type="ARBA" id="ARBA00022840"/>
    </source>
</evidence>
<dbReference type="PANTHER" id="PTHR24223:SF456">
    <property type="entry name" value="MULTIDRUG RESISTANCE-ASSOCIATED PROTEIN LETHAL(2)03659"/>
    <property type="match status" value="1"/>
</dbReference>
<feature type="transmembrane region" description="Helical" evidence="12">
    <location>
        <begin position="1238"/>
        <end position="1259"/>
    </location>
</feature>
<evidence type="ECO:0000256" key="6">
    <source>
        <dbReference type="ARBA" id="ARBA00022741"/>
    </source>
</evidence>
<evidence type="ECO:0000256" key="11">
    <source>
        <dbReference type="SAM" id="MobiDB-lite"/>
    </source>
</evidence>
<dbReference type="Gene3D" id="3.40.50.300">
    <property type="entry name" value="P-loop containing nucleotide triphosphate hydrolases"/>
    <property type="match status" value="2"/>
</dbReference>
<dbReference type="Gene3D" id="1.20.1560.10">
    <property type="entry name" value="ABC transporter type 1, transmembrane domain"/>
    <property type="match status" value="2"/>
</dbReference>
<feature type="transmembrane region" description="Helical" evidence="12">
    <location>
        <begin position="542"/>
        <end position="569"/>
    </location>
</feature>
<dbReference type="Proteomes" id="UP000324767">
    <property type="component" value="Unassembled WGS sequence"/>
</dbReference>
<sequence length="1594" mass="176320">MLSSQMNALIVGAVGLGLVGISSVPALLRLYRPRKGSGNDEIQELYEDEDGAATEESQKTYLYSAVIPRYLILASSVIGLLFSIAAAVIGTVRPSGILFLESWLLVGGWGFLVIQALNLFLEHSCVKRYDFGIQGSIASTLLVLALCYEIGLLISQGLYARANKTYMALTTVQLAVAAFLSLFFLSLPRRPTLFVNGLPVDRQFSVSAIGRYTFVWGGDLLAFARRNKGLDLKDLPILDQLSRADDLQKRFNSMKKRSRLWKAIFMSHASVFMLLCVLVVFSSILQFSPQLAMYSLLRLLEQRAQGASVALVAWAWVFGLGFSMIISSWLEAWLFWIVWSKIGISMRVELSALIFMKAMRRKDVKGVSKDRAHAKNGDDGNQPPIINKSSGQEGKDTASSAEKKAEGGYDDNDALQKSRQSTINLVGVDGKRVSDFASWSYLYPSVLSKLIVSMTFLCTIIGLPSLLAGFAVFGLTIPLNIYCSKKYSDAQGDLMKARDQKMGVMTEALQGIRQIKFSSLEFQWEAKIGEIRKKELDTQRKVFMYDTWLISMWILGPVMLSAVSLAVYASLHGGLSPAVAFTTIAVFGAIEMTLAVIPELTTNALDAFVSINRIEKYLKGPDKEDNTLPSDRVEFEDASIAWPSDSQEDPDRYILRNINLRFPNHELSIISGPTGSGKSLLLAAILGEADKLSGTIQVPRPVDERFDHKATRGNWLLDSSKAFVAQTPWIENATIRDNILFGLPFDSGRYQKTLSSCALEKDLEILPDGELTDIGANGINLSGGQRWRVSFARALYSRAGILVLDDIFSAVDAHVGLHLFEEALTGELGEGRTRILATHHVGLCLPKTKYTVVLGDGTVEHAGSVEDLRRRGSLAEILRREEDEQNEDEEEAQKTAEANGGTLQQEMSRRSEQSAKIDDGELDGKGKSKPKKFTEEEKRETGKIKLAIYVEYLKASGGMVFWSALLSLFASYMGLILLRSFWISLWTRSYTESALVRTQHVIFQQTSFQHHMMSDDSKEPKSDLWFYLSIYVGLSVVVCVVGSLRYLFVFLGSLKASRIMFEKLTYTVLRAPLRWLDTVPVGRILNRFTADFNIIDSRIANDVGFMLYELMQVLGITVAGLFVSLYMLLFAIVLLSICLFVAVQYLVGAREVKRLESNAKSPIFEQFGSALLGVGTIRAFDKADAYVHRMFDRIDDHARTFWHLWLFNRWMGFRLNLVGAIFAVLVATVIVTTKDIDASLAGFALGFALQYTDAIVFALRTYSTTELDMNATERIVEYSRIATEDQSGDDVPAAWPTEGRLEVDNIVVGYAPDLPPILKGLSFSVTKNQRIGVVGRTGAGKSSLTLALFRFLEVRSGSIHIDGLDISKIKLHDLRSRLAIIPQDPVLFSGTVRSNLDAFDEHTDAELYDALERVHLIRSTGLTSRDDLTTARSGGISNGNETPSPTAAAADTNTNIFTSLTSRISEGGLNLSQGQRQLLCLARAIVSRPKIMVLDEATSAVDMATDVLIQRSIREEFTDATLIVIAHRLSTIADFDRILVMSEGVAVEFGEPRELVGKRGVFWEMVRASGEAGRLGEMLGVRAEWGNGNGKGRA</sequence>
<accession>A0A5M8PLW7</accession>
<dbReference type="InterPro" id="IPR003439">
    <property type="entry name" value="ABC_transporter-like_ATP-bd"/>
</dbReference>
<name>A0A5M8PLW7_9LECA</name>
<feature type="transmembrane region" description="Helical" evidence="12">
    <location>
        <begin position="6"/>
        <end position="28"/>
    </location>
</feature>
<organism evidence="15 16">
    <name type="scientific">Lasallia pustulata</name>
    <dbReference type="NCBI Taxonomy" id="136370"/>
    <lineage>
        <taxon>Eukaryota</taxon>
        <taxon>Fungi</taxon>
        <taxon>Dikarya</taxon>
        <taxon>Ascomycota</taxon>
        <taxon>Pezizomycotina</taxon>
        <taxon>Lecanoromycetes</taxon>
        <taxon>OSLEUM clade</taxon>
        <taxon>Umbilicariomycetidae</taxon>
        <taxon>Umbilicariales</taxon>
        <taxon>Umbilicariaceae</taxon>
        <taxon>Lasallia</taxon>
    </lineage>
</organism>
<feature type="transmembrane region" description="Helical" evidence="12">
    <location>
        <begin position="1128"/>
        <end position="1147"/>
    </location>
</feature>